<protein>
    <recommendedName>
        <fullName evidence="3">Thiamine pyrophosphate-dependent enzyme</fullName>
    </recommendedName>
</protein>
<organism evidence="1 2">
    <name type="scientific">Flavobacterium lacus</name>
    <dbReference type="NCBI Taxonomy" id="1353778"/>
    <lineage>
        <taxon>Bacteria</taxon>
        <taxon>Pseudomonadati</taxon>
        <taxon>Bacteroidota</taxon>
        <taxon>Flavobacteriia</taxon>
        <taxon>Flavobacteriales</taxon>
        <taxon>Flavobacteriaceae</taxon>
        <taxon>Flavobacterium</taxon>
    </lineage>
</organism>
<dbReference type="AlphaFoldDB" id="A0A328WXN9"/>
<evidence type="ECO:0000313" key="1">
    <source>
        <dbReference type="EMBL" id="RAR47629.1"/>
    </source>
</evidence>
<sequence length="61" mass="6899">MISKNGSDHLVEILVGAGVKRIYAISGDSLIPVNDTIRRQSRQVLKKQELIQPLWKQNLMV</sequence>
<gene>
    <name evidence="1" type="ORF">B0I10_108132</name>
</gene>
<comment type="caution">
    <text evidence="1">The sequence shown here is derived from an EMBL/GenBank/DDBJ whole genome shotgun (WGS) entry which is preliminary data.</text>
</comment>
<keyword evidence="2" id="KW-1185">Reference proteome</keyword>
<proteinExistence type="predicted"/>
<dbReference type="InterPro" id="IPR029061">
    <property type="entry name" value="THDP-binding"/>
</dbReference>
<accession>A0A328WXN9</accession>
<dbReference type="Proteomes" id="UP000249518">
    <property type="component" value="Unassembled WGS sequence"/>
</dbReference>
<evidence type="ECO:0008006" key="3">
    <source>
        <dbReference type="Google" id="ProtNLM"/>
    </source>
</evidence>
<dbReference type="EMBL" id="QLSV01000008">
    <property type="protein sequence ID" value="RAR47629.1"/>
    <property type="molecule type" value="Genomic_DNA"/>
</dbReference>
<dbReference type="SUPFAM" id="SSF52518">
    <property type="entry name" value="Thiamin diphosphate-binding fold (THDP-binding)"/>
    <property type="match status" value="1"/>
</dbReference>
<name>A0A328WXN9_9FLAO</name>
<evidence type="ECO:0000313" key="2">
    <source>
        <dbReference type="Proteomes" id="UP000249518"/>
    </source>
</evidence>
<reference evidence="1 2" key="1">
    <citation type="submission" date="2018-06" db="EMBL/GenBank/DDBJ databases">
        <title>Genomic Encyclopedia of Type Strains, Phase III (KMG-III): the genomes of soil and plant-associated and newly described type strains.</title>
        <authorList>
            <person name="Whitman W."/>
        </authorList>
    </citation>
    <scope>NUCLEOTIDE SEQUENCE [LARGE SCALE GENOMIC DNA]</scope>
    <source>
        <strain evidence="1 2">CGMCC 1.12504</strain>
    </source>
</reference>